<dbReference type="FunFam" id="3.40.50.300:FF:001660">
    <property type="entry name" value="NF-X1 finger and helicase protein, putative"/>
    <property type="match status" value="1"/>
</dbReference>
<proteinExistence type="predicted"/>
<dbReference type="Proteomes" id="UP001152649">
    <property type="component" value="Unassembled WGS sequence"/>
</dbReference>
<dbReference type="InterPro" id="IPR047187">
    <property type="entry name" value="SF1_C_Upf1"/>
</dbReference>
<evidence type="ECO:0000256" key="1">
    <source>
        <dbReference type="ARBA" id="ARBA00022723"/>
    </source>
</evidence>
<dbReference type="EMBL" id="CAJVPG010000022">
    <property type="protein sequence ID" value="CAG8250683.1"/>
    <property type="molecule type" value="Genomic_DNA"/>
</dbReference>
<feature type="zinc finger region" description="C3H1-type" evidence="6">
    <location>
        <begin position="2"/>
        <end position="28"/>
    </location>
</feature>
<organism evidence="8 9">
    <name type="scientific">Penicillium salamii</name>
    <dbReference type="NCBI Taxonomy" id="1612424"/>
    <lineage>
        <taxon>Eukaryota</taxon>
        <taxon>Fungi</taxon>
        <taxon>Dikarya</taxon>
        <taxon>Ascomycota</taxon>
        <taxon>Pezizomycotina</taxon>
        <taxon>Eurotiomycetes</taxon>
        <taxon>Eurotiomycetidae</taxon>
        <taxon>Eurotiales</taxon>
        <taxon>Aspergillaceae</taxon>
        <taxon>Penicillium</taxon>
    </lineage>
</organism>
<dbReference type="InterPro" id="IPR045055">
    <property type="entry name" value="DNA2/NAM7-like"/>
</dbReference>
<dbReference type="CDD" id="cd06008">
    <property type="entry name" value="NF-X1-zinc-finger"/>
    <property type="match status" value="1"/>
</dbReference>
<dbReference type="CDD" id="cd18808">
    <property type="entry name" value="SF1_C_Upf1"/>
    <property type="match status" value="1"/>
</dbReference>
<keyword evidence="4" id="KW-0547">Nucleotide-binding</keyword>
<keyword evidence="2" id="KW-0677">Repeat</keyword>
<dbReference type="PROSITE" id="PS50103">
    <property type="entry name" value="ZF_C3H1"/>
    <property type="match status" value="1"/>
</dbReference>
<accession>A0A9W4IAB2</accession>
<protein>
    <recommendedName>
        <fullName evidence="7">C3H1-type domain-containing protein</fullName>
    </recommendedName>
</protein>
<comment type="caution">
    <text evidence="8">The sequence shown here is derived from an EMBL/GenBank/DDBJ whole genome shotgun (WGS) entry which is preliminary data.</text>
</comment>
<evidence type="ECO:0000256" key="4">
    <source>
        <dbReference type="ARBA" id="ARBA00022806"/>
    </source>
</evidence>
<dbReference type="Gene3D" id="3.40.50.300">
    <property type="entry name" value="P-loop containing nucleotide triphosphate hydrolases"/>
    <property type="match status" value="2"/>
</dbReference>
<dbReference type="GO" id="GO:0031048">
    <property type="term" value="P:regulatory ncRNA-mediated heterochromatin formation"/>
    <property type="evidence" value="ECO:0007669"/>
    <property type="project" value="TreeGrafter"/>
</dbReference>
<evidence type="ECO:0000256" key="6">
    <source>
        <dbReference type="PROSITE-ProRule" id="PRU00723"/>
    </source>
</evidence>
<sequence>MTSQRPICRDFLRGNCSKDVCNLAHVNLDQSHAPISTHRTQRAAPNSQFTENDTAFSQSKDVFDKEAMEICVQGRENNIPLHPTSVPKRAPDTQPGIIDTPGGRHNNDFADICRVKIMPSYDEIRCSRPDYLPTVDPSRWHIQGIDGLLDRNFRLLREDTVGQIRDTVRHHIIPSAKNEQPPLRSFVHQNARILNLGFNWLAGLYIEIDFPQPAEMGPNPPLVRRQGWWETSKRFSPGDLVCLVIQNDLVLFCTVANQIMMPRRKHSRDPPERAESTSLWNDLKRASVKLTLFDSRFTNIQLILDLYGTKEPPVSVIGFPDVLLASFEPSMRALQCMKSRGNLPFSDIFVPWISKSSGSPQIPATLHTSQPSYAYNLRCLLDTDVDFFIQPGEFPEVQVDYLREHSTLDQGQARALINCLSRRLGLVQGPPGTGKSYIGQALIKVLLGNRDEGSLGPILCVTYTNHALDQLLEALLDNKVTSQIVRVGSQSQSEKLEQFSLHAISRLDLKTKGEKGEIRSISEKLSSYEHEFHSIGLQRHVSIDQIRRHVQQHHIHHYKELFQATNPSTIESWIDSGMQNNAQLRLTTELENVHVFDMSRQERLKIYNRWCRECRGNMDRSVTKLVESHGTAKSRYEIIHDNMNLRRLIQADVIGVTTSGLARRLDMFRQLPCKFMICEEAGEVLEPHLLTAFLPSVEHAVLIGDQQQLRPRVQSYDLSRENPQGGSRYSLDVSLFERLVNSDKTPIDCGHSYSTLDTQRRMHPEISRLVRDTLYPRLINSFSVFSYPEIRGMRKRLFWLDHRSKEDSRGGDGGTATSHWNSFEADMSVALVAHLVRQDYSFQDIAVLTPYLGQLNKLKDRLAKAFPIALGDRDKTDLAQAGYEGKIAQNIQVDKESPQGTLRVATVDNFQGEEAKIVVISLVRSNSQNNCGFLRTSNRINVLLSRAQHGMYIIGNSETSRHVPMWAKVIHLLEQGRNIGPALELKCPRHPGTVMNVSTPGSLIDLSPEGGCKQRCVYRLKCGHACTHSCHSAILHSTVICSEPCLRSLRGCAHPCPNQCGMACPDKCMVKIPQKQRLSTCSHFAKDFTCWQNQNISTFQCKVQVLKKIPGCNHAFLTSCFVDVETTDFRCGTKCSSILSCGHTCKGVCHQCVTKGSEGIKIDHVTCKERCNRKRPTCSHTCSRPCHGKAPCPPCREPCKSHCGHSRCLRECTHPCPPCTKEKCLPVCPHRNCSLPCAAPCDHRPCSKRCNKRLRCGHQCPSVCGEVCPQFFCCQLCGNKDVKDREVDPVLKSKYSDINLNNTPCLFPECGHFVTIQTMDTHMEMASHYGMDNQGRPSSPRNQPTPFCFQSFKRCPTCLELLKSFVRYSRLTHRAAFDESVKKLNVLINEEFVPLALGLGRIVRALGALNLQKGLAWSAPIEISGTRWDQVTAMREVVSATNPGQWDDVLDLRERIERHRRRIQPEEQAFENFHKLLSRYLAYSNTTSSLKPVNTGPRTKGLLQVNALLMCLDLALLASFSALLIKARESKIRVKMQFDLQTTKEDCQWIIDEAKSSHRIFHQTEGYIYLAMVHAFEHVHSSTLKQRIVLAGLGQDALAHAKALCTAHPDQTEGLPYQVDCVEEMLDDNKFYAVVASSKRLADISAMQQTYTMDTEWYYCIHGHSFTCQEGELALKNGVCPECDVRLVI</sequence>
<dbReference type="PANTHER" id="PTHR10887:SF445">
    <property type="entry name" value="NFX1-TYPE ZINC FINGER-CONTAINING PROTEIN 1"/>
    <property type="match status" value="1"/>
</dbReference>
<feature type="domain" description="C3H1-type" evidence="7">
    <location>
        <begin position="2"/>
        <end position="28"/>
    </location>
</feature>
<dbReference type="OrthoDB" id="338614at2759"/>
<evidence type="ECO:0000256" key="3">
    <source>
        <dbReference type="ARBA" id="ARBA00022771"/>
    </source>
</evidence>
<dbReference type="GO" id="GO:0008270">
    <property type="term" value="F:zinc ion binding"/>
    <property type="evidence" value="ECO:0007669"/>
    <property type="project" value="UniProtKB-KW"/>
</dbReference>
<keyword evidence="4" id="KW-0378">Hydrolase</keyword>
<dbReference type="InterPro" id="IPR041679">
    <property type="entry name" value="DNA2/NAM7-like_C"/>
</dbReference>
<evidence type="ECO:0000256" key="2">
    <source>
        <dbReference type="ARBA" id="ARBA00022737"/>
    </source>
</evidence>
<dbReference type="InterPro" id="IPR000571">
    <property type="entry name" value="Znf_CCCH"/>
</dbReference>
<keyword evidence="4" id="KW-0347">Helicase</keyword>
<evidence type="ECO:0000259" key="7">
    <source>
        <dbReference type="PROSITE" id="PS50103"/>
    </source>
</evidence>
<dbReference type="Pfam" id="PF13086">
    <property type="entry name" value="AAA_11"/>
    <property type="match status" value="1"/>
</dbReference>
<evidence type="ECO:0000313" key="8">
    <source>
        <dbReference type="EMBL" id="CAG8250683.1"/>
    </source>
</evidence>
<dbReference type="GO" id="GO:0031380">
    <property type="term" value="C:nuclear RNA-directed RNA polymerase complex"/>
    <property type="evidence" value="ECO:0007669"/>
    <property type="project" value="TreeGrafter"/>
</dbReference>
<reference evidence="8" key="1">
    <citation type="submission" date="2021-07" db="EMBL/GenBank/DDBJ databases">
        <authorList>
            <person name="Branca A.L. A."/>
        </authorList>
    </citation>
    <scope>NUCLEOTIDE SEQUENCE</scope>
</reference>
<keyword evidence="1 6" id="KW-0479">Metal-binding</keyword>
<name>A0A9W4IAB2_9EURO</name>
<dbReference type="InterPro" id="IPR027417">
    <property type="entry name" value="P-loop_NTPase"/>
</dbReference>
<dbReference type="InterPro" id="IPR000967">
    <property type="entry name" value="Znf_NFX1"/>
</dbReference>
<dbReference type="Pfam" id="PF13087">
    <property type="entry name" value="AAA_12"/>
    <property type="match status" value="1"/>
</dbReference>
<dbReference type="SUPFAM" id="SSF52540">
    <property type="entry name" value="P-loop containing nucleoside triphosphate hydrolases"/>
    <property type="match status" value="1"/>
</dbReference>
<keyword evidence="4" id="KW-0067">ATP-binding</keyword>
<dbReference type="CDD" id="cd17936">
    <property type="entry name" value="EEXXEc_NFX1"/>
    <property type="match status" value="1"/>
</dbReference>
<dbReference type="GO" id="GO:0004386">
    <property type="term" value="F:helicase activity"/>
    <property type="evidence" value="ECO:0007669"/>
    <property type="project" value="InterPro"/>
</dbReference>
<evidence type="ECO:0000256" key="5">
    <source>
        <dbReference type="ARBA" id="ARBA00022833"/>
    </source>
</evidence>
<dbReference type="PANTHER" id="PTHR10887">
    <property type="entry name" value="DNA2/NAM7 HELICASE FAMILY"/>
    <property type="match status" value="1"/>
</dbReference>
<keyword evidence="9" id="KW-1185">Reference proteome</keyword>
<evidence type="ECO:0000313" key="9">
    <source>
        <dbReference type="Proteomes" id="UP001152649"/>
    </source>
</evidence>
<keyword evidence="3 6" id="KW-0863">Zinc-finger</keyword>
<dbReference type="SMART" id="SM00438">
    <property type="entry name" value="ZnF_NFX"/>
    <property type="match status" value="3"/>
</dbReference>
<keyword evidence="5 6" id="KW-0862">Zinc</keyword>
<gene>
    <name evidence="8" type="ORF">PSALAMII_LOCUS706</name>
</gene>
<dbReference type="InterPro" id="IPR041677">
    <property type="entry name" value="DNA2/NAM7_AAA_11"/>
</dbReference>